<gene>
    <name evidence="1" type="ORF">VN97_g12262</name>
</gene>
<evidence type="ECO:0000313" key="2">
    <source>
        <dbReference type="Proteomes" id="UP001227192"/>
    </source>
</evidence>
<accession>A0AAI9T5Q0</accession>
<dbReference type="AlphaFoldDB" id="A0AAI9T5Q0"/>
<evidence type="ECO:0000313" key="1">
    <source>
        <dbReference type="EMBL" id="KAJ9481231.1"/>
    </source>
</evidence>
<dbReference type="Proteomes" id="UP001227192">
    <property type="component" value="Unassembled WGS sequence"/>
</dbReference>
<name>A0AAI9T5Q0_PENTH</name>
<dbReference type="EMBL" id="LACB01000857">
    <property type="protein sequence ID" value="KAJ9481231.1"/>
    <property type="molecule type" value="Genomic_DNA"/>
</dbReference>
<comment type="caution">
    <text evidence="1">The sequence shown here is derived from an EMBL/GenBank/DDBJ whole genome shotgun (WGS) entry which is preliminary data.</text>
</comment>
<organism evidence="1 2">
    <name type="scientific">Penicillium thymicola</name>
    <dbReference type="NCBI Taxonomy" id="293382"/>
    <lineage>
        <taxon>Eukaryota</taxon>
        <taxon>Fungi</taxon>
        <taxon>Dikarya</taxon>
        <taxon>Ascomycota</taxon>
        <taxon>Pezizomycotina</taxon>
        <taxon>Eurotiomycetes</taxon>
        <taxon>Eurotiomycetidae</taxon>
        <taxon>Eurotiales</taxon>
        <taxon>Aspergillaceae</taxon>
        <taxon>Penicillium</taxon>
    </lineage>
</organism>
<sequence>MDSRGIEPRTTPMLREYYTTKPQAQFIAGTHDLDSRVPFHSARNSTQTETNAADPPWTSKWKLLPYRFNQESTSVDFLNSSRTPSDARRFALENSSRLANITDTKRNIRGEKLWSSRIRPITYSNCTWYKAPLRLLVLHSISSLFHPSRICCSLPLDHID</sequence>
<reference evidence="1" key="2">
    <citation type="journal article" date="2016" name="Fungal Biol.">
        <title>Ochratoxin A production by Penicillium thymicola.</title>
        <authorList>
            <person name="Nguyen H.D.T."/>
            <person name="McMullin D.R."/>
            <person name="Ponomareva E."/>
            <person name="Riley R."/>
            <person name="Pomraning K.R."/>
            <person name="Baker S.E."/>
            <person name="Seifert K.A."/>
        </authorList>
    </citation>
    <scope>NUCLEOTIDE SEQUENCE</scope>
    <source>
        <strain evidence="1">DAOM 180753</strain>
    </source>
</reference>
<keyword evidence="2" id="KW-1185">Reference proteome</keyword>
<reference evidence="1" key="1">
    <citation type="submission" date="2015-06" db="EMBL/GenBank/DDBJ databases">
        <authorList>
            <person name="Nguyen H."/>
        </authorList>
    </citation>
    <scope>NUCLEOTIDE SEQUENCE</scope>
    <source>
        <strain evidence="1">DAOM 180753</strain>
    </source>
</reference>
<proteinExistence type="predicted"/>
<protein>
    <submittedName>
        <fullName evidence="1">Uncharacterized protein</fullName>
    </submittedName>
</protein>